<keyword evidence="1" id="KW-0694">RNA-binding</keyword>
<dbReference type="GO" id="GO:0003723">
    <property type="term" value="F:RNA binding"/>
    <property type="evidence" value="ECO:0007669"/>
    <property type="project" value="UniProtKB-KW"/>
</dbReference>
<evidence type="ECO:0000256" key="1">
    <source>
        <dbReference type="ARBA" id="ARBA00022884"/>
    </source>
</evidence>
<keyword evidence="4" id="KW-1185">Reference proteome</keyword>
<accession>A0A9Q3KF37</accession>
<dbReference type="PROSITE" id="PS50994">
    <property type="entry name" value="INTEGRASE"/>
    <property type="match status" value="1"/>
</dbReference>
<dbReference type="OrthoDB" id="2505288at2759"/>
<feature type="domain" description="Integrase catalytic" evidence="2">
    <location>
        <begin position="1"/>
        <end position="124"/>
    </location>
</feature>
<dbReference type="AlphaFoldDB" id="A0A9Q3KF37"/>
<feature type="non-terminal residue" evidence="3">
    <location>
        <position position="1"/>
    </location>
</feature>
<proteinExistence type="predicted"/>
<sequence length="245" mass="28483">MSSITSLDLPHLFINNILSNHGFPSGIVSDTGFLFVSFFWPNLCHKLKLLIDLSTASHPETDGQKIRANQILEQSFWIYVSYHQDNSHTWLPLAIFITIALTTLQQNHHCFSLFMEESFIFTELTLVKKLMLEIFSTKVQEVQQDVKRELESAINGFKRYADKSRESPPGYMKVTTDAYHLMLSSQWKSIHPVFHISILEPVRTSTIQNWHHEPPPPTIVEEEEEWEVSQILDSKINRQRSWCLV</sequence>
<evidence type="ECO:0000259" key="2">
    <source>
        <dbReference type="PROSITE" id="PS50994"/>
    </source>
</evidence>
<dbReference type="PANTHER" id="PTHR37984">
    <property type="entry name" value="PROTEIN CBG26694"/>
    <property type="match status" value="1"/>
</dbReference>
<organism evidence="3 4">
    <name type="scientific">Austropuccinia psidii MF-1</name>
    <dbReference type="NCBI Taxonomy" id="1389203"/>
    <lineage>
        <taxon>Eukaryota</taxon>
        <taxon>Fungi</taxon>
        <taxon>Dikarya</taxon>
        <taxon>Basidiomycota</taxon>
        <taxon>Pucciniomycotina</taxon>
        <taxon>Pucciniomycetes</taxon>
        <taxon>Pucciniales</taxon>
        <taxon>Sphaerophragmiaceae</taxon>
        <taxon>Austropuccinia</taxon>
    </lineage>
</organism>
<evidence type="ECO:0000313" key="4">
    <source>
        <dbReference type="Proteomes" id="UP000765509"/>
    </source>
</evidence>
<comment type="caution">
    <text evidence="3">The sequence shown here is derived from an EMBL/GenBank/DDBJ whole genome shotgun (WGS) entry which is preliminary data.</text>
</comment>
<dbReference type="SUPFAM" id="SSF53098">
    <property type="entry name" value="Ribonuclease H-like"/>
    <property type="match status" value="1"/>
</dbReference>
<dbReference type="InterPro" id="IPR016197">
    <property type="entry name" value="Chromo-like_dom_sf"/>
</dbReference>
<dbReference type="InterPro" id="IPR036397">
    <property type="entry name" value="RNaseH_sf"/>
</dbReference>
<reference evidence="3" key="1">
    <citation type="submission" date="2021-03" db="EMBL/GenBank/DDBJ databases">
        <title>Draft genome sequence of rust myrtle Austropuccinia psidii MF-1, a brazilian biotype.</title>
        <authorList>
            <person name="Quecine M.C."/>
            <person name="Pachon D.M.R."/>
            <person name="Bonatelli M.L."/>
            <person name="Correr F.H."/>
            <person name="Franceschini L.M."/>
            <person name="Leite T.F."/>
            <person name="Margarido G.R.A."/>
            <person name="Almeida C.A."/>
            <person name="Ferrarezi J.A."/>
            <person name="Labate C.A."/>
        </authorList>
    </citation>
    <scope>NUCLEOTIDE SEQUENCE</scope>
    <source>
        <strain evidence="3">MF-1</strain>
    </source>
</reference>
<dbReference type="PANTHER" id="PTHR37984:SF15">
    <property type="entry name" value="INTEGRASE CATALYTIC DOMAIN-CONTAINING PROTEIN"/>
    <property type="match status" value="1"/>
</dbReference>
<dbReference type="EMBL" id="AVOT02104945">
    <property type="protein sequence ID" value="MBW0579376.1"/>
    <property type="molecule type" value="Genomic_DNA"/>
</dbReference>
<dbReference type="SUPFAM" id="SSF54160">
    <property type="entry name" value="Chromo domain-like"/>
    <property type="match status" value="1"/>
</dbReference>
<dbReference type="GO" id="GO:0005634">
    <property type="term" value="C:nucleus"/>
    <property type="evidence" value="ECO:0007669"/>
    <property type="project" value="UniProtKB-ARBA"/>
</dbReference>
<gene>
    <name evidence="3" type="ORF">O181_119091</name>
</gene>
<name>A0A9Q3KF37_9BASI</name>
<dbReference type="InterPro" id="IPR012337">
    <property type="entry name" value="RNaseH-like_sf"/>
</dbReference>
<dbReference type="InterPro" id="IPR001584">
    <property type="entry name" value="Integrase_cat-core"/>
</dbReference>
<dbReference type="InterPro" id="IPR050951">
    <property type="entry name" value="Retrovirus_Pol_polyprotein"/>
</dbReference>
<protein>
    <recommendedName>
        <fullName evidence="2">Integrase catalytic domain-containing protein</fullName>
    </recommendedName>
</protein>
<dbReference type="GO" id="GO:0015074">
    <property type="term" value="P:DNA integration"/>
    <property type="evidence" value="ECO:0007669"/>
    <property type="project" value="InterPro"/>
</dbReference>
<evidence type="ECO:0000313" key="3">
    <source>
        <dbReference type="EMBL" id="MBW0579376.1"/>
    </source>
</evidence>
<dbReference type="Proteomes" id="UP000765509">
    <property type="component" value="Unassembled WGS sequence"/>
</dbReference>
<dbReference type="Gene3D" id="3.30.420.10">
    <property type="entry name" value="Ribonuclease H-like superfamily/Ribonuclease H"/>
    <property type="match status" value="1"/>
</dbReference>